<evidence type="ECO:0000259" key="2">
    <source>
        <dbReference type="Pfam" id="PF02668"/>
    </source>
</evidence>
<dbReference type="STRING" id="1202772.A0A1V9YWM4"/>
<comment type="caution">
    <text evidence="3">The sequence shown here is derived from an EMBL/GenBank/DDBJ whole genome shotgun (WGS) entry which is preliminary data.</text>
</comment>
<gene>
    <name evidence="3" type="ORF">ACHHYP_05859</name>
</gene>
<dbReference type="Pfam" id="PF02668">
    <property type="entry name" value="TauD"/>
    <property type="match status" value="1"/>
</dbReference>
<dbReference type="PANTHER" id="PTHR37285:SF5">
    <property type="entry name" value="SPORE WALL MATURATION PROTEIN DIT1"/>
    <property type="match status" value="1"/>
</dbReference>
<feature type="domain" description="TauD/TfdA-like" evidence="2">
    <location>
        <begin position="386"/>
        <end position="635"/>
    </location>
</feature>
<dbReference type="Gene3D" id="3.60.130.10">
    <property type="entry name" value="Clavaminate synthase-like"/>
    <property type="match status" value="1"/>
</dbReference>
<accession>A0A1V9YWM4</accession>
<dbReference type="InterPro" id="IPR007817">
    <property type="entry name" value="Isocyanide_synthase_DIT1"/>
</dbReference>
<keyword evidence="4" id="KW-1185">Reference proteome</keyword>
<name>A0A1V9YWM4_ACHHY</name>
<dbReference type="InterPro" id="IPR003819">
    <property type="entry name" value="TauD/TfdA-like"/>
</dbReference>
<organism evidence="3 4">
    <name type="scientific">Achlya hypogyna</name>
    <name type="common">Oomycete</name>
    <name type="synonym">Protoachlya hypogyna</name>
    <dbReference type="NCBI Taxonomy" id="1202772"/>
    <lineage>
        <taxon>Eukaryota</taxon>
        <taxon>Sar</taxon>
        <taxon>Stramenopiles</taxon>
        <taxon>Oomycota</taxon>
        <taxon>Saprolegniomycetes</taxon>
        <taxon>Saprolegniales</taxon>
        <taxon>Achlyaceae</taxon>
        <taxon>Achlya</taxon>
    </lineage>
</organism>
<dbReference type="OrthoDB" id="66370at2759"/>
<dbReference type="PANTHER" id="PTHR37285">
    <property type="entry name" value="SPORE WALL MATURATION PROTEIN DIT1"/>
    <property type="match status" value="1"/>
</dbReference>
<evidence type="ECO:0000313" key="4">
    <source>
        <dbReference type="Proteomes" id="UP000243579"/>
    </source>
</evidence>
<sequence>MVTLHKRFTYMLQYCQKVLPAYLPNVRSYRSPSKTAAPSKDVSKAQITQLVVASLLPLLHETPDSCFEAEGRAKIEALVHRAIDDKQPLTFVIPAFPFKSPNATDKTLGVLPDRGEELAMERLETLCRQIERLYPTGVRMVIFSDGRVFNDIIGVSDDTMDAYITELEAMAFAAGHTHLRFDRLENYTTSDDPNTELLVRYKCDAIDMKQLLKDDAGVLATYRGFRRFLTKDLAHKWVGMSNSAIDKAAGAAAKLMIQRNMAFSTLVDDCYPGAIRLSIHAYNNAGPKYGVALIPQLADSNGAIPTTPWHCVMVRDHDGTEFSAKRQDVDLDKYELMHKFGRPWGFVAKPELAPQWAELQILLSPWRQGITLTSMSSKVSVRDLPVGALRALATKYSVVLLRGFGQDDKLESLAEHVGDILTWPTGSILELKQDGAAGLASRSHEPMAFHYDGMFKRIPGSDVLGDVPLYQFFQCFQPYPEADSPFGRTLFVDTRRLLAALPAADVERLRQLKMTATTAANVMYGSAELTHEMDVVCCHPVSGQEILRFHEPWGADKTDYQPTHIAIRKKGDGWTDADHAAEEAWCFATLVPLLYSDEFKYAHEWQKGDFVLSDNYAQLHSRTPVPKEGREIKRIHIN</sequence>
<dbReference type="Pfam" id="PF05141">
    <property type="entry name" value="DIT1_PvcA"/>
    <property type="match status" value="1"/>
</dbReference>
<dbReference type="Proteomes" id="UP000243579">
    <property type="component" value="Unassembled WGS sequence"/>
</dbReference>
<dbReference type="SUPFAM" id="SSF51197">
    <property type="entry name" value="Clavaminate synthase-like"/>
    <property type="match status" value="1"/>
</dbReference>
<dbReference type="InterPro" id="IPR042098">
    <property type="entry name" value="TauD-like_sf"/>
</dbReference>
<dbReference type="GO" id="GO:0016491">
    <property type="term" value="F:oxidoreductase activity"/>
    <property type="evidence" value="ECO:0007669"/>
    <property type="project" value="UniProtKB-KW"/>
</dbReference>
<dbReference type="AlphaFoldDB" id="A0A1V9YWM4"/>
<protein>
    <recommendedName>
        <fullName evidence="2">TauD/TfdA-like domain-containing protein</fullName>
    </recommendedName>
</protein>
<keyword evidence="1" id="KW-0560">Oxidoreductase</keyword>
<dbReference type="EMBL" id="JNBR01000679">
    <property type="protein sequence ID" value="OQR90047.1"/>
    <property type="molecule type" value="Genomic_DNA"/>
</dbReference>
<evidence type="ECO:0000256" key="1">
    <source>
        <dbReference type="ARBA" id="ARBA00023002"/>
    </source>
</evidence>
<proteinExistence type="predicted"/>
<reference evidence="3 4" key="1">
    <citation type="journal article" date="2014" name="Genome Biol. Evol.">
        <title>The secreted proteins of Achlya hypogyna and Thraustotheca clavata identify the ancestral oomycete secretome and reveal gene acquisitions by horizontal gene transfer.</title>
        <authorList>
            <person name="Misner I."/>
            <person name="Blouin N."/>
            <person name="Leonard G."/>
            <person name="Richards T.A."/>
            <person name="Lane C.E."/>
        </authorList>
    </citation>
    <scope>NUCLEOTIDE SEQUENCE [LARGE SCALE GENOMIC DNA]</scope>
    <source>
        <strain evidence="3 4">ATCC 48635</strain>
    </source>
</reference>
<evidence type="ECO:0000313" key="3">
    <source>
        <dbReference type="EMBL" id="OQR90047.1"/>
    </source>
</evidence>